<dbReference type="EMBL" id="ABYU02000002">
    <property type="protein sequence ID" value="EEX23239.1"/>
    <property type="molecule type" value="Genomic_DNA"/>
</dbReference>
<protein>
    <submittedName>
        <fullName evidence="1">Uncharacterized protein</fullName>
    </submittedName>
</protein>
<evidence type="ECO:0000313" key="2">
    <source>
        <dbReference type="Proteomes" id="UP000003755"/>
    </source>
</evidence>
<organism evidence="1 2">
    <name type="scientific">Blautia hansenii DSM 20583</name>
    <dbReference type="NCBI Taxonomy" id="537007"/>
    <lineage>
        <taxon>Bacteria</taxon>
        <taxon>Bacillati</taxon>
        <taxon>Bacillota</taxon>
        <taxon>Clostridia</taxon>
        <taxon>Lachnospirales</taxon>
        <taxon>Lachnospiraceae</taxon>
        <taxon>Blautia</taxon>
    </lineage>
</organism>
<accession>C9L3S9</accession>
<dbReference type="Proteomes" id="UP000003755">
    <property type="component" value="Unassembled WGS sequence"/>
</dbReference>
<gene>
    <name evidence="1" type="ORF">BLAHAN_04025</name>
</gene>
<keyword evidence="2" id="KW-1185">Reference proteome</keyword>
<dbReference type="STRING" id="537007.BLAHAN_04025"/>
<dbReference type="AlphaFoldDB" id="C9L3S9"/>
<proteinExistence type="predicted"/>
<dbReference type="RefSeq" id="WP_003019284.1">
    <property type="nucleotide sequence ID" value="NZ_GG698588.1"/>
</dbReference>
<name>C9L3S9_BLAHA</name>
<sequence length="105" mass="12040">MNESMDDILKYVEKLTSYVQGEVKVGDYESLSILGSKEQQHLSEISQDISQLFLNQSDEIGSTISLLLDKLTSIRLPQSREKRCFFSKKKEKVTRICNLGSVYRC</sequence>
<reference evidence="1" key="1">
    <citation type="submission" date="2009-09" db="EMBL/GenBank/DDBJ databases">
        <authorList>
            <person name="Weinstock G."/>
            <person name="Sodergren E."/>
            <person name="Clifton S."/>
            <person name="Fulton L."/>
            <person name="Fulton B."/>
            <person name="Courtney L."/>
            <person name="Fronick C."/>
            <person name="Harrison M."/>
            <person name="Strong C."/>
            <person name="Farmer C."/>
            <person name="Delahaunty K."/>
            <person name="Markovic C."/>
            <person name="Hall O."/>
            <person name="Minx P."/>
            <person name="Tomlinson C."/>
            <person name="Mitreva M."/>
            <person name="Nelson J."/>
            <person name="Hou S."/>
            <person name="Wollam A."/>
            <person name="Pepin K.H."/>
            <person name="Johnson M."/>
            <person name="Bhonagiri V."/>
            <person name="Nash W.E."/>
            <person name="Warren W."/>
            <person name="Chinwalla A."/>
            <person name="Mardis E.R."/>
            <person name="Wilson R.K."/>
        </authorList>
    </citation>
    <scope>NUCLEOTIDE SEQUENCE [LARGE SCALE GENOMIC DNA]</scope>
    <source>
        <strain evidence="1">DSM 20583</strain>
    </source>
</reference>
<evidence type="ECO:0000313" key="1">
    <source>
        <dbReference type="EMBL" id="EEX23239.1"/>
    </source>
</evidence>
<comment type="caution">
    <text evidence="1">The sequence shown here is derived from an EMBL/GenBank/DDBJ whole genome shotgun (WGS) entry which is preliminary data.</text>
</comment>
<dbReference type="HOGENOM" id="CLU_2231321_0_0_9"/>